<keyword evidence="2" id="KW-1133">Transmembrane helix</keyword>
<accession>A0A976NYK0</accession>
<reference evidence="3 4" key="1">
    <citation type="journal article" date="2021" name="Genome Biol.">
        <title>AFLAP: assembly-free linkage analysis pipeline using k-mers from genome sequencing data.</title>
        <authorList>
            <person name="Fletcher K."/>
            <person name="Zhang L."/>
            <person name="Gil J."/>
            <person name="Han R."/>
            <person name="Cavanaugh K."/>
            <person name="Michelmore R."/>
        </authorList>
    </citation>
    <scope>NUCLEOTIDE SEQUENCE [LARGE SCALE GENOMIC DNA]</scope>
    <source>
        <strain evidence="3 4">SF5</strain>
    </source>
</reference>
<feature type="compositionally biased region" description="Polar residues" evidence="1">
    <location>
        <begin position="292"/>
        <end position="326"/>
    </location>
</feature>
<comment type="caution">
    <text evidence="3">The sequence shown here is derived from an EMBL/GenBank/DDBJ whole genome shotgun (WGS) entry which is preliminary data.</text>
</comment>
<evidence type="ECO:0000313" key="3">
    <source>
        <dbReference type="EMBL" id="TDH72567.1"/>
    </source>
</evidence>
<keyword evidence="2" id="KW-0812">Transmembrane</keyword>
<name>A0A976NYK0_BRELC</name>
<organism evidence="3 4">
    <name type="scientific">Bremia lactucae</name>
    <name type="common">Lettuce downy mildew</name>
    <dbReference type="NCBI Taxonomy" id="4779"/>
    <lineage>
        <taxon>Eukaryota</taxon>
        <taxon>Sar</taxon>
        <taxon>Stramenopiles</taxon>
        <taxon>Oomycota</taxon>
        <taxon>Peronosporomycetes</taxon>
        <taxon>Peronosporales</taxon>
        <taxon>Peronosporaceae</taxon>
        <taxon>Bremia</taxon>
    </lineage>
</organism>
<dbReference type="Proteomes" id="UP000294530">
    <property type="component" value="Unassembled WGS sequence"/>
</dbReference>
<evidence type="ECO:0000256" key="2">
    <source>
        <dbReference type="SAM" id="Phobius"/>
    </source>
</evidence>
<evidence type="ECO:0000256" key="1">
    <source>
        <dbReference type="SAM" id="MobiDB-lite"/>
    </source>
</evidence>
<sequence>MRTVAAISTDDLVNSLLDSVTSGSSSKHSSDATLSTSTMPSVASAWNTESPIHSSSSSTQNDVEVPDSVDAIRPAVSPAPTGADSSSKNSTNIVLDQSDGGDLSAGLYVVIVLGILALVLAAVLFYRSRQRHARKDIELADSPTVGAAHITVPSDRGFKRERELGMPEMSIELTPGDLGRSKGFDTSYVSSTRSSNTAQQYNLSLASNGDGSVFNTKGGVSPTGSHRKVTSYSYQYSESEDSGNPHVASAGSTTFHLTGLIGSGAAVSGRGRNNISRSRKLSAPDEYAELTTATNAQGQIQMHESYSSPHETRTDLTQSSSSSNELDISMGPDDDNHSFLGPLPTHGPPAIAIKHANLRASDESMGPDSPITKRGKHPNLMYDTVPFSTGNPLATSQSSMENFHDRSSTSVLSASSVSSISNRDSMATAVSRSAYVASVPLLQHPSTYYGEDLSSERASTESTDSANTTRSGSLIALDLKAKGSCSEIAI</sequence>
<dbReference type="OrthoDB" id="167399at2759"/>
<feature type="region of interest" description="Disordered" evidence="1">
    <location>
        <begin position="292"/>
        <end position="350"/>
    </location>
</feature>
<dbReference type="AlphaFoldDB" id="A0A976NYK0"/>
<proteinExistence type="predicted"/>
<feature type="transmembrane region" description="Helical" evidence="2">
    <location>
        <begin position="105"/>
        <end position="126"/>
    </location>
</feature>
<dbReference type="RefSeq" id="XP_067822066.1">
    <property type="nucleotide sequence ID" value="XM_067965837.1"/>
</dbReference>
<gene>
    <name evidence="3" type="ORF">CCR75_007780</name>
</gene>
<protein>
    <submittedName>
        <fullName evidence="3">Uncharacterized protein</fullName>
    </submittedName>
</protein>
<keyword evidence="4" id="KW-1185">Reference proteome</keyword>
<dbReference type="GeneID" id="94351508"/>
<evidence type="ECO:0000313" key="4">
    <source>
        <dbReference type="Proteomes" id="UP000294530"/>
    </source>
</evidence>
<dbReference type="KEGG" id="blac:94351508"/>
<dbReference type="EMBL" id="SHOA02000012">
    <property type="protein sequence ID" value="TDH72567.1"/>
    <property type="molecule type" value="Genomic_DNA"/>
</dbReference>
<keyword evidence="2" id="KW-0472">Membrane</keyword>